<name>A0A238BVD8_9BILA</name>
<feature type="non-terminal residue" evidence="3">
    <location>
        <position position="1"/>
    </location>
</feature>
<accession>A0A238BVD8</accession>
<proteinExistence type="predicted"/>
<keyword evidence="1" id="KW-0175">Coiled coil</keyword>
<evidence type="ECO:0000313" key="4">
    <source>
        <dbReference type="Proteomes" id="UP000242913"/>
    </source>
</evidence>
<feature type="coiled-coil region" evidence="1">
    <location>
        <begin position="675"/>
        <end position="713"/>
    </location>
</feature>
<dbReference type="EMBL" id="KZ269999">
    <property type="protein sequence ID" value="OZC08944.1"/>
    <property type="molecule type" value="Genomic_DNA"/>
</dbReference>
<feature type="coiled-coil region" evidence="1">
    <location>
        <begin position="525"/>
        <end position="562"/>
    </location>
</feature>
<dbReference type="Proteomes" id="UP000242913">
    <property type="component" value="Unassembled WGS sequence"/>
</dbReference>
<evidence type="ECO:0000256" key="2">
    <source>
        <dbReference type="SAM" id="MobiDB-lite"/>
    </source>
</evidence>
<evidence type="ECO:0000256" key="1">
    <source>
        <dbReference type="SAM" id="Coils"/>
    </source>
</evidence>
<feature type="coiled-coil region" evidence="1">
    <location>
        <begin position="807"/>
        <end position="865"/>
    </location>
</feature>
<evidence type="ECO:0000313" key="3">
    <source>
        <dbReference type="EMBL" id="OZC08944.1"/>
    </source>
</evidence>
<gene>
    <name evidence="3" type="ORF">X798_04031</name>
</gene>
<keyword evidence="4" id="KW-1185">Reference proteome</keyword>
<feature type="coiled-coil region" evidence="1">
    <location>
        <begin position="413"/>
        <end position="493"/>
    </location>
</feature>
<feature type="compositionally biased region" description="Basic and acidic residues" evidence="2">
    <location>
        <begin position="1063"/>
        <end position="1076"/>
    </location>
</feature>
<sequence length="1088" mass="123937">KKRSFGVKGSLGFRSVLFGGFTGQVCLEIWRIQFFTELVCSEMSSSSDQKDDRKNRTKRQSIDSPLAVMSPSVRPQSAKLFRLSKTPAGPKLANINQVDPNIDATFLEQCSVERCRAPAVINYSDPNIEQSSIEETLQSEETVKEASTERSIVSECDDVVNITDVTSSSVADVLSPGMSNDMKSAIKIYLKSTSTCSVGSLESKAKHLVIDNVALVGQSENPDELNMDVSSNSQERTAEKNSESSIEVALSVPVSELAVGVTETTSCSEISYDTIGMKDIVKTSFTEVSSSPYLQVENAEYLTVPKSLAKQVDEIMTHPNMPENLTLSARKNKVLTTRNLKLDNLSSPRELANYAEERAQNYSFLINEAYCDTSVFCENCYAMRIELGLFSDKFAALTANIENSAAEGNMAFVAELENLLREKQAKIVTLSSELRDLTQANDHLSKQKEIVEKDAEDYKFFFKNEMEKKSEEMSILRRKLYEAEDLIDELKQAKPKQSSEENILQAEVELGCQMEVRIKTMERQLDTAHSLHQKSQERIKQLENQLQKITEEKNQLSLKLRETVIDLENERSNQAMSDESSHVLIISLLEAKVAELGNKIDEALHVRKDETVIQKSFLFEKLTSLLEKIRSDVKNDVFAKEWEAGDVEISVMYFEKAINIICQDIPQFEMLIETVAQHEKLAKNELKQLEAVMEEAMNEKKKWEKLFTSEKSRLDSLQEVMLTQFCENKNYFSNLLQKLNEEWSKDLNELQGYTSCLKEQHLTVTSLLKSEMQKMSNKIEMLLESIEKNSNALLNNLQADDTLKDQEAKHKSLMDFVKNQLRDYEREKDTFKEMREHSEEMKQDLKKMIEQLQKVEEGIKFENAALHKNLGFERDNFARIIHVTENLIMEKDKLENKDTGIKSTISRLTGENTDFKETEKASNQQEKKIEELEHKLNLLQKENERLGKACDDADEEVGDLKQQIFELLRINAKLQAEMHGESEEAINRRLGYIEPPTIQPKINPSILETASEINSPKQKVTDMTENLLESNLDAEIENVLVEKAELEERKKIQKFEKEDILAEATTKKISTEESPKSKAIQDQSCRTS</sequence>
<feature type="region of interest" description="Disordered" evidence="2">
    <location>
        <begin position="221"/>
        <end position="244"/>
    </location>
</feature>
<reference evidence="3 4" key="1">
    <citation type="submission" date="2015-12" db="EMBL/GenBank/DDBJ databases">
        <title>Draft genome of the nematode, Onchocerca flexuosa.</title>
        <authorList>
            <person name="Mitreva M."/>
        </authorList>
    </citation>
    <scope>NUCLEOTIDE SEQUENCE [LARGE SCALE GENOMIC DNA]</scope>
    <source>
        <strain evidence="3">Red Deer</strain>
    </source>
</reference>
<feature type="coiled-coil region" evidence="1">
    <location>
        <begin position="915"/>
        <end position="963"/>
    </location>
</feature>
<protein>
    <submittedName>
        <fullName evidence="3">M protein repeat protein</fullName>
    </submittedName>
</protein>
<organism evidence="3 4">
    <name type="scientific">Onchocerca flexuosa</name>
    <dbReference type="NCBI Taxonomy" id="387005"/>
    <lineage>
        <taxon>Eukaryota</taxon>
        <taxon>Metazoa</taxon>
        <taxon>Ecdysozoa</taxon>
        <taxon>Nematoda</taxon>
        <taxon>Chromadorea</taxon>
        <taxon>Rhabditida</taxon>
        <taxon>Spirurina</taxon>
        <taxon>Spiruromorpha</taxon>
        <taxon>Filarioidea</taxon>
        <taxon>Onchocercidae</taxon>
        <taxon>Onchocerca</taxon>
    </lineage>
</organism>
<feature type="coiled-coil region" evidence="1">
    <location>
        <begin position="1029"/>
        <end position="1063"/>
    </location>
</feature>
<dbReference type="OrthoDB" id="5877991at2759"/>
<dbReference type="AlphaFoldDB" id="A0A238BVD8"/>
<feature type="region of interest" description="Disordered" evidence="2">
    <location>
        <begin position="1063"/>
        <end position="1088"/>
    </location>
</feature>
<feature type="region of interest" description="Disordered" evidence="2">
    <location>
        <begin position="46"/>
        <end position="65"/>
    </location>
</feature>